<dbReference type="AlphaFoldDB" id="A0A0E0L0G8"/>
<feature type="region of interest" description="Disordered" evidence="1">
    <location>
        <begin position="19"/>
        <end position="41"/>
    </location>
</feature>
<reference evidence="2" key="1">
    <citation type="submission" date="2015-04" db="UniProtKB">
        <authorList>
            <consortium name="EnsemblPlants"/>
        </authorList>
    </citation>
    <scope>IDENTIFICATION</scope>
</reference>
<dbReference type="EnsemblPlants" id="OPUNC05G08460.1">
    <property type="protein sequence ID" value="OPUNC05G08460.1"/>
    <property type="gene ID" value="OPUNC05G08460"/>
</dbReference>
<evidence type="ECO:0000256" key="1">
    <source>
        <dbReference type="SAM" id="MobiDB-lite"/>
    </source>
</evidence>
<sequence>MAKVFQTIKLPLQGKVTAREVPATQPTKSSEIQKERGKGHSSLRCTGPFRCRFSMQTGQATCFCATKSTKDPQINAVSGVLSSWGNLFWRAKKTAATNMVVSPRIPSSSPNTVQPTPPIQNPPLLMANLNPNHHCFLHQGHLQGDWDDLVQQQQAADEAAEDAWGHDHPMGPPLDEQLAVVTTQTSTLPVQHRQVQNILAQLDELARNERTKHPCFYPMVGMNEKIKSLQGQNFTQASPVPGALNIANPFTLLVLPKMKAVYDHSPHVVKQASTSNWALWRVESRSSPPRVAKAQSGCSPNVEVVDVVPLDIWPPSNPLSVAPVALMPPKAPVKKGDGKTILFNPYRRQSLRL</sequence>
<dbReference type="HOGENOM" id="CLU_786157_0_0_1"/>
<dbReference type="Proteomes" id="UP000026962">
    <property type="component" value="Chromosome 5"/>
</dbReference>
<keyword evidence="3" id="KW-1185">Reference proteome</keyword>
<dbReference type="OMA" id="ATCFCAT"/>
<protein>
    <submittedName>
        <fullName evidence="2">Uncharacterized protein</fullName>
    </submittedName>
</protein>
<organism evidence="2">
    <name type="scientific">Oryza punctata</name>
    <name type="common">Red rice</name>
    <dbReference type="NCBI Taxonomy" id="4537"/>
    <lineage>
        <taxon>Eukaryota</taxon>
        <taxon>Viridiplantae</taxon>
        <taxon>Streptophyta</taxon>
        <taxon>Embryophyta</taxon>
        <taxon>Tracheophyta</taxon>
        <taxon>Spermatophyta</taxon>
        <taxon>Magnoliopsida</taxon>
        <taxon>Liliopsida</taxon>
        <taxon>Poales</taxon>
        <taxon>Poaceae</taxon>
        <taxon>BOP clade</taxon>
        <taxon>Oryzoideae</taxon>
        <taxon>Oryzeae</taxon>
        <taxon>Oryzinae</taxon>
        <taxon>Oryza</taxon>
    </lineage>
</organism>
<reference evidence="2" key="2">
    <citation type="submission" date="2018-05" db="EMBL/GenBank/DDBJ databases">
        <title>OpunRS2 (Oryza punctata Reference Sequence Version 2).</title>
        <authorList>
            <person name="Zhang J."/>
            <person name="Kudrna D."/>
            <person name="Lee S."/>
            <person name="Talag J."/>
            <person name="Welchert J."/>
            <person name="Wing R.A."/>
        </authorList>
    </citation>
    <scope>NUCLEOTIDE SEQUENCE [LARGE SCALE GENOMIC DNA]</scope>
</reference>
<accession>A0A0E0L0G8</accession>
<name>A0A0E0L0G8_ORYPU</name>
<proteinExistence type="predicted"/>
<evidence type="ECO:0000313" key="2">
    <source>
        <dbReference type="EnsemblPlants" id="OPUNC05G08460.1"/>
    </source>
</evidence>
<dbReference type="Gramene" id="OPUNC05G08460.1">
    <property type="protein sequence ID" value="OPUNC05G08460.1"/>
    <property type="gene ID" value="OPUNC05G08460"/>
</dbReference>
<evidence type="ECO:0000313" key="3">
    <source>
        <dbReference type="Proteomes" id="UP000026962"/>
    </source>
</evidence>